<reference evidence="2 3" key="1">
    <citation type="journal article" date="2020" name="New Microbes New Infect">
        <title>Sellimonas caecigallum sp. nov., description and genome sequence of a new member of the Sellimonas genus isolated from the cecum of feral chicken.</title>
        <authorList>
            <person name="Wongkuna S."/>
            <person name="Ghimire S."/>
            <person name="Antony L."/>
            <person name="Chankhamhaengdecha S."/>
            <person name="Janvilisri T."/>
            <person name="Scaria J."/>
        </authorList>
    </citation>
    <scope>NUCLEOTIDE SEQUENCE [LARGE SCALE GENOMIC DNA]</scope>
    <source>
        <strain evidence="2 3">SW451</strain>
    </source>
</reference>
<dbReference type="InterPro" id="IPR016181">
    <property type="entry name" value="Acyl_CoA_acyltransferase"/>
</dbReference>
<gene>
    <name evidence="2" type="ORF">FLB61_07235</name>
</gene>
<protein>
    <submittedName>
        <fullName evidence="2">GNAT family N-acetyltransferase</fullName>
    </submittedName>
</protein>
<feature type="domain" description="N-acetyltransferase" evidence="1">
    <location>
        <begin position="1"/>
        <end position="167"/>
    </location>
</feature>
<dbReference type="SUPFAM" id="SSF55729">
    <property type="entry name" value="Acyl-CoA N-acyltransferases (Nat)"/>
    <property type="match status" value="1"/>
</dbReference>
<comment type="caution">
    <text evidence="2">The sequence shown here is derived from an EMBL/GenBank/DDBJ whole genome shotgun (WGS) entry which is preliminary data.</text>
</comment>
<proteinExistence type="predicted"/>
<dbReference type="RefSeq" id="WP_087201626.1">
    <property type="nucleotide sequence ID" value="NZ_CP173660.1"/>
</dbReference>
<dbReference type="Pfam" id="PF00583">
    <property type="entry name" value="Acetyltransf_1"/>
    <property type="match status" value="1"/>
</dbReference>
<organism evidence="2 3">
    <name type="scientific">Sellimonas caecigallum</name>
    <dbReference type="NCBI Taxonomy" id="2592333"/>
    <lineage>
        <taxon>Bacteria</taxon>
        <taxon>Bacillati</taxon>
        <taxon>Bacillota</taxon>
        <taxon>Clostridia</taxon>
        <taxon>Lachnospirales</taxon>
        <taxon>Lachnospiraceae</taxon>
        <taxon>Sellimonas</taxon>
    </lineage>
</organism>
<dbReference type="Proteomes" id="UP000779049">
    <property type="component" value="Unassembled WGS sequence"/>
</dbReference>
<keyword evidence="3" id="KW-1185">Reference proteome</keyword>
<dbReference type="PROSITE" id="PS51186">
    <property type="entry name" value="GNAT"/>
    <property type="match status" value="1"/>
</dbReference>
<dbReference type="EMBL" id="VIRV01000008">
    <property type="protein sequence ID" value="MBY0758879.1"/>
    <property type="molecule type" value="Genomic_DNA"/>
</dbReference>
<sequence length="168" mass="19803">MIRMTEEKDIPHVMEIIHMAQEQFCRMGIDQWQDGYPNEEVIRRDMDRRESYVAEKEETVIGTAAISMEKEENYEIIKNGEWLTGNRKNYAVIHRIATHNAYKRNGTADAFLRFAQQAALKKGKESIRIDTHPDNRIMQNWIRKNGFVYCGHIFLDDGALRYAYEKCL</sequence>
<dbReference type="CDD" id="cd04301">
    <property type="entry name" value="NAT_SF"/>
    <property type="match status" value="1"/>
</dbReference>
<evidence type="ECO:0000313" key="2">
    <source>
        <dbReference type="EMBL" id="MBY0758879.1"/>
    </source>
</evidence>
<evidence type="ECO:0000259" key="1">
    <source>
        <dbReference type="PROSITE" id="PS51186"/>
    </source>
</evidence>
<name>A0ABS7L7Q3_9FIRM</name>
<dbReference type="InterPro" id="IPR000182">
    <property type="entry name" value="GNAT_dom"/>
</dbReference>
<evidence type="ECO:0000313" key="3">
    <source>
        <dbReference type="Proteomes" id="UP000779049"/>
    </source>
</evidence>
<dbReference type="Gene3D" id="3.40.630.30">
    <property type="match status" value="1"/>
</dbReference>
<accession>A0ABS7L7Q3</accession>